<dbReference type="RefSeq" id="WP_168118114.1">
    <property type="nucleotide sequence ID" value="NZ_BOON01000051.1"/>
</dbReference>
<dbReference type="EMBL" id="BOON01000051">
    <property type="protein sequence ID" value="GII25412.1"/>
    <property type="molecule type" value="Genomic_DNA"/>
</dbReference>
<accession>A0A8J3TGL6</accession>
<feature type="transmembrane region" description="Helical" evidence="1">
    <location>
        <begin position="56"/>
        <end position="76"/>
    </location>
</feature>
<keyword evidence="1" id="KW-0472">Membrane</keyword>
<organism evidence="2 3">
    <name type="scientific">Planosporangium mesophilum</name>
    <dbReference type="NCBI Taxonomy" id="689768"/>
    <lineage>
        <taxon>Bacteria</taxon>
        <taxon>Bacillati</taxon>
        <taxon>Actinomycetota</taxon>
        <taxon>Actinomycetes</taxon>
        <taxon>Micromonosporales</taxon>
        <taxon>Micromonosporaceae</taxon>
        <taxon>Planosporangium</taxon>
    </lineage>
</organism>
<keyword evidence="1" id="KW-1133">Transmembrane helix</keyword>
<keyword evidence="1" id="KW-0812">Transmembrane</keyword>
<dbReference type="Proteomes" id="UP000599074">
    <property type="component" value="Unassembled WGS sequence"/>
</dbReference>
<reference evidence="2" key="1">
    <citation type="submission" date="2021-01" db="EMBL/GenBank/DDBJ databases">
        <title>Whole genome shotgun sequence of Planosporangium mesophilum NBRC 109066.</title>
        <authorList>
            <person name="Komaki H."/>
            <person name="Tamura T."/>
        </authorList>
    </citation>
    <scope>NUCLEOTIDE SEQUENCE</scope>
    <source>
        <strain evidence="2">NBRC 109066</strain>
    </source>
</reference>
<keyword evidence="3" id="KW-1185">Reference proteome</keyword>
<dbReference type="AlphaFoldDB" id="A0A8J3TGL6"/>
<sequence length="156" mass="17471">MGEIDPKESFALMLTDFEYLQKSIDKFDAQRFAIKNWAVTSSGAILAVAYGSRRPIVGIGGVLIVLFFGFLEIIYLEMQVSVIERSNQLEGLINRARAEKNSPPEYVFGIGQAFAKSFSFHRVPKLIFRMGRIHITSFYLGLLLAMLLGTFGVLLV</sequence>
<protein>
    <submittedName>
        <fullName evidence="2">Uncharacterized protein</fullName>
    </submittedName>
</protein>
<name>A0A8J3TGL6_9ACTN</name>
<evidence type="ECO:0000256" key="1">
    <source>
        <dbReference type="SAM" id="Phobius"/>
    </source>
</evidence>
<evidence type="ECO:0000313" key="3">
    <source>
        <dbReference type="Proteomes" id="UP000599074"/>
    </source>
</evidence>
<proteinExistence type="predicted"/>
<comment type="caution">
    <text evidence="2">The sequence shown here is derived from an EMBL/GenBank/DDBJ whole genome shotgun (WGS) entry which is preliminary data.</text>
</comment>
<evidence type="ECO:0000313" key="2">
    <source>
        <dbReference type="EMBL" id="GII25412.1"/>
    </source>
</evidence>
<feature type="transmembrane region" description="Helical" evidence="1">
    <location>
        <begin position="135"/>
        <end position="155"/>
    </location>
</feature>
<gene>
    <name evidence="2" type="ORF">Pme01_50090</name>
</gene>